<sequence length="59" mass="6641">MLRETPSFLHLAEIIIKEGKGEELMPHEADPCAPINALRWQAPSRSFLGWYMAGQLGTM</sequence>
<name>A0A2R6WAB8_MARPO</name>
<evidence type="ECO:0000313" key="2">
    <source>
        <dbReference type="Proteomes" id="UP000244005"/>
    </source>
</evidence>
<gene>
    <name evidence="1" type="ORF">MARPO_0119s0006</name>
</gene>
<keyword evidence="2" id="KW-1185">Reference proteome</keyword>
<organism evidence="1 2">
    <name type="scientific">Marchantia polymorpha</name>
    <name type="common">Common liverwort</name>
    <name type="synonym">Marchantia aquatica</name>
    <dbReference type="NCBI Taxonomy" id="3197"/>
    <lineage>
        <taxon>Eukaryota</taxon>
        <taxon>Viridiplantae</taxon>
        <taxon>Streptophyta</taxon>
        <taxon>Embryophyta</taxon>
        <taxon>Marchantiophyta</taxon>
        <taxon>Marchantiopsida</taxon>
        <taxon>Marchantiidae</taxon>
        <taxon>Marchantiales</taxon>
        <taxon>Marchantiaceae</taxon>
        <taxon>Marchantia</taxon>
    </lineage>
</organism>
<reference evidence="2" key="1">
    <citation type="journal article" date="2017" name="Cell">
        <title>Insights into land plant evolution garnered from the Marchantia polymorpha genome.</title>
        <authorList>
            <person name="Bowman J.L."/>
            <person name="Kohchi T."/>
            <person name="Yamato K.T."/>
            <person name="Jenkins J."/>
            <person name="Shu S."/>
            <person name="Ishizaki K."/>
            <person name="Yamaoka S."/>
            <person name="Nishihama R."/>
            <person name="Nakamura Y."/>
            <person name="Berger F."/>
            <person name="Adam C."/>
            <person name="Aki S.S."/>
            <person name="Althoff F."/>
            <person name="Araki T."/>
            <person name="Arteaga-Vazquez M.A."/>
            <person name="Balasubrmanian S."/>
            <person name="Barry K."/>
            <person name="Bauer D."/>
            <person name="Boehm C.R."/>
            <person name="Briginshaw L."/>
            <person name="Caballero-Perez J."/>
            <person name="Catarino B."/>
            <person name="Chen F."/>
            <person name="Chiyoda S."/>
            <person name="Chovatia M."/>
            <person name="Davies K.M."/>
            <person name="Delmans M."/>
            <person name="Demura T."/>
            <person name="Dierschke T."/>
            <person name="Dolan L."/>
            <person name="Dorantes-Acosta A.E."/>
            <person name="Eklund D.M."/>
            <person name="Florent S.N."/>
            <person name="Flores-Sandoval E."/>
            <person name="Fujiyama A."/>
            <person name="Fukuzawa H."/>
            <person name="Galik B."/>
            <person name="Grimanelli D."/>
            <person name="Grimwood J."/>
            <person name="Grossniklaus U."/>
            <person name="Hamada T."/>
            <person name="Haseloff J."/>
            <person name="Hetherington A.J."/>
            <person name="Higo A."/>
            <person name="Hirakawa Y."/>
            <person name="Hundley H.N."/>
            <person name="Ikeda Y."/>
            <person name="Inoue K."/>
            <person name="Inoue S.I."/>
            <person name="Ishida S."/>
            <person name="Jia Q."/>
            <person name="Kakita M."/>
            <person name="Kanazawa T."/>
            <person name="Kawai Y."/>
            <person name="Kawashima T."/>
            <person name="Kennedy M."/>
            <person name="Kinose K."/>
            <person name="Kinoshita T."/>
            <person name="Kohara Y."/>
            <person name="Koide E."/>
            <person name="Komatsu K."/>
            <person name="Kopischke S."/>
            <person name="Kubo M."/>
            <person name="Kyozuka J."/>
            <person name="Lagercrantz U."/>
            <person name="Lin S.S."/>
            <person name="Lindquist E."/>
            <person name="Lipzen A.M."/>
            <person name="Lu C.W."/>
            <person name="De Luna E."/>
            <person name="Martienssen R.A."/>
            <person name="Minamino N."/>
            <person name="Mizutani M."/>
            <person name="Mizutani M."/>
            <person name="Mochizuki N."/>
            <person name="Monte I."/>
            <person name="Mosher R."/>
            <person name="Nagasaki H."/>
            <person name="Nakagami H."/>
            <person name="Naramoto S."/>
            <person name="Nishitani K."/>
            <person name="Ohtani M."/>
            <person name="Okamoto T."/>
            <person name="Okumura M."/>
            <person name="Phillips J."/>
            <person name="Pollak B."/>
            <person name="Reinders A."/>
            <person name="Rovekamp M."/>
            <person name="Sano R."/>
            <person name="Sawa S."/>
            <person name="Schmid M.W."/>
            <person name="Shirakawa M."/>
            <person name="Solano R."/>
            <person name="Spunde A."/>
            <person name="Suetsugu N."/>
            <person name="Sugano S."/>
            <person name="Sugiyama A."/>
            <person name="Sun R."/>
            <person name="Suzuki Y."/>
            <person name="Takenaka M."/>
            <person name="Takezawa D."/>
            <person name="Tomogane H."/>
            <person name="Tsuzuki M."/>
            <person name="Ueda T."/>
            <person name="Umeda M."/>
            <person name="Ward J.M."/>
            <person name="Watanabe Y."/>
            <person name="Yazaki K."/>
            <person name="Yokoyama R."/>
            <person name="Yoshitake Y."/>
            <person name="Yotsui I."/>
            <person name="Zachgo S."/>
            <person name="Schmutz J."/>
        </authorList>
    </citation>
    <scope>NUCLEOTIDE SEQUENCE [LARGE SCALE GENOMIC DNA]</scope>
    <source>
        <strain evidence="2">Tak-1</strain>
    </source>
</reference>
<proteinExistence type="predicted"/>
<dbReference type="EMBL" id="KZ772791">
    <property type="protein sequence ID" value="PTQ30796.1"/>
    <property type="molecule type" value="Genomic_DNA"/>
</dbReference>
<dbReference type="Gramene" id="Mp4g14850.1">
    <property type="protein sequence ID" value="Mp4g14850.1.cds"/>
    <property type="gene ID" value="Mp4g14850"/>
</dbReference>
<dbReference type="AlphaFoldDB" id="A0A2R6WAB8"/>
<evidence type="ECO:0000313" key="1">
    <source>
        <dbReference type="EMBL" id="PTQ30796.1"/>
    </source>
</evidence>
<protein>
    <submittedName>
        <fullName evidence="1">Uncharacterized protein</fullName>
    </submittedName>
</protein>
<dbReference type="OrthoDB" id="10034502at2759"/>
<accession>A0A2R6WAB8</accession>
<dbReference type="Proteomes" id="UP000244005">
    <property type="component" value="Unassembled WGS sequence"/>
</dbReference>